<dbReference type="GeneID" id="73341124"/>
<gene>
    <name evidence="1" type="ORF">CLUP02_07118</name>
</gene>
<sequence>MRVVPAENLISAMRKYRIIFGSQFNNVTALSKPSDLWRNGIVVRVPLLTGAVGQEGRGLVNDKTIVSLYRSDTRVNNDFDLASVIDTDLLWSCVRFLLNRTSPKLEVADEQAGPQSTLASIAASNNISTRLYHFISSIPNLFPKEYDWLGKFHGLEIVLLFTDPDTTPYTPQTYAVYEYFRGVVARFLKNPSAGPGWPAVGSSYAPIDVAVLGDVVDTSSVKTVSNSTAMNERHR</sequence>
<dbReference type="RefSeq" id="XP_049143257.1">
    <property type="nucleotide sequence ID" value="XM_049286114.1"/>
</dbReference>
<dbReference type="SUPFAM" id="SSF53474">
    <property type="entry name" value="alpha/beta-Hydrolases"/>
    <property type="match status" value="1"/>
</dbReference>
<dbReference type="KEGG" id="clup:CLUP02_07118"/>
<dbReference type="EMBL" id="CP019476">
    <property type="protein sequence ID" value="UQC81632.1"/>
    <property type="molecule type" value="Genomic_DNA"/>
</dbReference>
<dbReference type="Proteomes" id="UP000830671">
    <property type="component" value="Chromosome 4"/>
</dbReference>
<dbReference type="Gene3D" id="3.40.50.1820">
    <property type="entry name" value="alpha/beta hydrolase"/>
    <property type="match status" value="1"/>
</dbReference>
<organism evidence="1 2">
    <name type="scientific">Colletotrichum lupini</name>
    <dbReference type="NCBI Taxonomy" id="145971"/>
    <lineage>
        <taxon>Eukaryota</taxon>
        <taxon>Fungi</taxon>
        <taxon>Dikarya</taxon>
        <taxon>Ascomycota</taxon>
        <taxon>Pezizomycotina</taxon>
        <taxon>Sordariomycetes</taxon>
        <taxon>Hypocreomycetidae</taxon>
        <taxon>Glomerellales</taxon>
        <taxon>Glomerellaceae</taxon>
        <taxon>Colletotrichum</taxon>
        <taxon>Colletotrichum acutatum species complex</taxon>
    </lineage>
</organism>
<protein>
    <submittedName>
        <fullName evidence="1">Uncharacterized protein</fullName>
    </submittedName>
</protein>
<evidence type="ECO:0000313" key="1">
    <source>
        <dbReference type="EMBL" id="UQC81632.1"/>
    </source>
</evidence>
<proteinExistence type="predicted"/>
<dbReference type="InterPro" id="IPR029058">
    <property type="entry name" value="AB_hydrolase_fold"/>
</dbReference>
<evidence type="ECO:0000313" key="2">
    <source>
        <dbReference type="Proteomes" id="UP000830671"/>
    </source>
</evidence>
<keyword evidence="2" id="KW-1185">Reference proteome</keyword>
<name>A0A9Q8SS80_9PEZI</name>
<dbReference type="AlphaFoldDB" id="A0A9Q8SS80"/>
<reference evidence="1" key="1">
    <citation type="journal article" date="2021" name="Mol. Plant Microbe Interact.">
        <title>Complete Genome Sequence of the Plant-Pathogenic Fungus Colletotrichum lupini.</title>
        <authorList>
            <person name="Baroncelli R."/>
            <person name="Pensec F."/>
            <person name="Da Lio D."/>
            <person name="Boufleur T."/>
            <person name="Vicente I."/>
            <person name="Sarrocco S."/>
            <person name="Picot A."/>
            <person name="Baraldi E."/>
            <person name="Sukno S."/>
            <person name="Thon M."/>
            <person name="Le Floch G."/>
        </authorList>
    </citation>
    <scope>NUCLEOTIDE SEQUENCE</scope>
    <source>
        <strain evidence="1">IMI 504893</strain>
    </source>
</reference>
<accession>A0A9Q8SS80</accession>